<keyword evidence="3" id="KW-1185">Reference proteome</keyword>
<reference evidence="3" key="1">
    <citation type="journal article" date="2019" name="Int. J. Syst. Evol. Microbiol.">
        <title>The Global Catalogue of Microorganisms (GCM) 10K type strain sequencing project: providing services to taxonomists for standard genome sequencing and annotation.</title>
        <authorList>
            <consortium name="The Broad Institute Genomics Platform"/>
            <consortium name="The Broad Institute Genome Sequencing Center for Infectious Disease"/>
            <person name="Wu L."/>
            <person name="Ma J."/>
        </authorList>
    </citation>
    <scope>NUCLEOTIDE SEQUENCE [LARGE SCALE GENOMIC DNA]</scope>
    <source>
        <strain evidence="3">CGMCC 4.7289</strain>
    </source>
</reference>
<protein>
    <recommendedName>
        <fullName evidence="4">MHC class II antigen</fullName>
    </recommendedName>
</protein>
<accession>A0ABV8LWC8</accession>
<dbReference type="Proteomes" id="UP001595816">
    <property type="component" value="Unassembled WGS sequence"/>
</dbReference>
<dbReference type="EMBL" id="JBHSAY010000021">
    <property type="protein sequence ID" value="MFC4135352.1"/>
    <property type="molecule type" value="Genomic_DNA"/>
</dbReference>
<keyword evidence="1" id="KW-0472">Membrane</keyword>
<proteinExistence type="predicted"/>
<evidence type="ECO:0008006" key="4">
    <source>
        <dbReference type="Google" id="ProtNLM"/>
    </source>
</evidence>
<organism evidence="2 3">
    <name type="scientific">Hamadaea flava</name>
    <dbReference type="NCBI Taxonomy" id="1742688"/>
    <lineage>
        <taxon>Bacteria</taxon>
        <taxon>Bacillati</taxon>
        <taxon>Actinomycetota</taxon>
        <taxon>Actinomycetes</taxon>
        <taxon>Micromonosporales</taxon>
        <taxon>Micromonosporaceae</taxon>
        <taxon>Hamadaea</taxon>
    </lineage>
</organism>
<gene>
    <name evidence="2" type="ORF">ACFOZ4_32475</name>
</gene>
<dbReference type="RefSeq" id="WP_253756489.1">
    <property type="nucleotide sequence ID" value="NZ_JAMZDZ010000001.1"/>
</dbReference>
<evidence type="ECO:0000313" key="2">
    <source>
        <dbReference type="EMBL" id="MFC4135352.1"/>
    </source>
</evidence>
<sequence>MNRITRLWAALVVGLFTVLALPGVAYAAEDEYLRRGRGMGFWGCSAVCCIVVVGGIVAAIFLITRNRRK</sequence>
<feature type="transmembrane region" description="Helical" evidence="1">
    <location>
        <begin position="37"/>
        <end position="63"/>
    </location>
</feature>
<evidence type="ECO:0000256" key="1">
    <source>
        <dbReference type="SAM" id="Phobius"/>
    </source>
</evidence>
<comment type="caution">
    <text evidence="2">The sequence shown here is derived from an EMBL/GenBank/DDBJ whole genome shotgun (WGS) entry which is preliminary data.</text>
</comment>
<keyword evidence="1" id="KW-1133">Transmembrane helix</keyword>
<name>A0ABV8LWC8_9ACTN</name>
<evidence type="ECO:0000313" key="3">
    <source>
        <dbReference type="Proteomes" id="UP001595816"/>
    </source>
</evidence>
<keyword evidence="1" id="KW-0812">Transmembrane</keyword>